<dbReference type="FunFam" id="3.30.460.10:FF:000001">
    <property type="entry name" value="GTP pyrophosphokinase RelA"/>
    <property type="match status" value="1"/>
</dbReference>
<proteinExistence type="inferred from homology"/>
<dbReference type="InterPro" id="IPR012675">
    <property type="entry name" value="Beta-grasp_dom_sf"/>
</dbReference>
<dbReference type="InterPro" id="IPR006674">
    <property type="entry name" value="HD_domain"/>
</dbReference>
<dbReference type="Proteomes" id="UP000315577">
    <property type="component" value="Unassembled WGS sequence"/>
</dbReference>
<reference evidence="7 9" key="2">
    <citation type="submission" date="2019-07" db="EMBL/GenBank/DDBJ databases">
        <title>Tepidimonas ignava SPS-1037 draft genome.</title>
        <authorList>
            <person name="Da Costa M.S."/>
            <person name="Froufe H.J.C."/>
            <person name="Egas C."/>
            <person name="Albuquerque L."/>
        </authorList>
    </citation>
    <scope>NUCLEOTIDE SEQUENCE [LARGE SCALE GENOMIC DNA]</scope>
    <source>
        <strain evidence="7 9">SPS-1037</strain>
    </source>
</reference>
<dbReference type="GO" id="GO:0015949">
    <property type="term" value="P:nucleobase-containing small molecule interconversion"/>
    <property type="evidence" value="ECO:0007669"/>
    <property type="project" value="UniProtKB-ARBA"/>
</dbReference>
<dbReference type="PANTHER" id="PTHR21262">
    <property type="entry name" value="GUANOSINE-3',5'-BIS DIPHOSPHATE 3'-PYROPHOSPHOHYDROLASE"/>
    <property type="match status" value="1"/>
</dbReference>
<name>A0A4R3LFU2_9BURK</name>
<dbReference type="GO" id="GO:0008893">
    <property type="term" value="F:guanosine-3',5'-bis(diphosphate) 3'-diphosphatase activity"/>
    <property type="evidence" value="ECO:0007669"/>
    <property type="project" value="UniProtKB-EC"/>
</dbReference>
<feature type="region of interest" description="Disordered" evidence="2">
    <location>
        <begin position="1"/>
        <end position="20"/>
    </location>
</feature>
<dbReference type="Pfam" id="PF04607">
    <property type="entry name" value="RelA_SpoT"/>
    <property type="match status" value="1"/>
</dbReference>
<dbReference type="SUPFAM" id="SSF55021">
    <property type="entry name" value="ACT-like"/>
    <property type="match status" value="1"/>
</dbReference>
<dbReference type="FunFam" id="3.10.20.30:FF:000002">
    <property type="entry name" value="GTP pyrophosphokinase (RelA/SpoT)"/>
    <property type="match status" value="1"/>
</dbReference>
<reference evidence="6 8" key="1">
    <citation type="submission" date="2019-03" db="EMBL/GenBank/DDBJ databases">
        <title>Genomic Encyclopedia of Type Strains, Phase IV (KMG-IV): sequencing the most valuable type-strain genomes for metagenomic binning, comparative biology and taxonomic classification.</title>
        <authorList>
            <person name="Goeker M."/>
        </authorList>
    </citation>
    <scope>NUCLEOTIDE SEQUENCE [LARGE SCALE GENOMIC DNA]</scope>
    <source>
        <strain evidence="6 8">DSM 12034</strain>
    </source>
</reference>
<evidence type="ECO:0000259" key="4">
    <source>
        <dbReference type="PROSITE" id="PS51831"/>
    </source>
</evidence>
<gene>
    <name evidence="7" type="primary">spoT</name>
    <name evidence="6" type="ORF">EDC36_10399</name>
    <name evidence="7" type="ORF">Tigna_00856</name>
</gene>
<dbReference type="PROSITE" id="PS51671">
    <property type="entry name" value="ACT"/>
    <property type="match status" value="1"/>
</dbReference>
<dbReference type="CDD" id="cd05399">
    <property type="entry name" value="NT_Rel-Spo_like"/>
    <property type="match status" value="1"/>
</dbReference>
<evidence type="ECO:0000256" key="2">
    <source>
        <dbReference type="SAM" id="MobiDB-lite"/>
    </source>
</evidence>
<keyword evidence="9" id="KW-1185">Reference proteome</keyword>
<dbReference type="GO" id="GO:0042594">
    <property type="term" value="P:response to starvation"/>
    <property type="evidence" value="ECO:0007669"/>
    <property type="project" value="TreeGrafter"/>
</dbReference>
<dbReference type="InterPro" id="IPR045865">
    <property type="entry name" value="ACT-like_dom_sf"/>
</dbReference>
<evidence type="ECO:0000313" key="8">
    <source>
        <dbReference type="Proteomes" id="UP000295536"/>
    </source>
</evidence>
<dbReference type="Pfam" id="PF19296">
    <property type="entry name" value="RelA_AH_RIS"/>
    <property type="match status" value="1"/>
</dbReference>
<dbReference type="Pfam" id="PF02824">
    <property type="entry name" value="TGS"/>
    <property type="match status" value="1"/>
</dbReference>
<dbReference type="EC" id="3.1.7.2" evidence="7"/>
<dbReference type="SUPFAM" id="SSF81271">
    <property type="entry name" value="TGS-like"/>
    <property type="match status" value="1"/>
</dbReference>
<dbReference type="Gene3D" id="1.10.3210.10">
    <property type="entry name" value="Hypothetical protein af1432"/>
    <property type="match status" value="1"/>
</dbReference>
<keyword evidence="6" id="KW-0808">Transferase</keyword>
<dbReference type="InterPro" id="IPR004811">
    <property type="entry name" value="RelA/Spo_fam"/>
</dbReference>
<dbReference type="Pfam" id="PF13291">
    <property type="entry name" value="ACT_4"/>
    <property type="match status" value="1"/>
</dbReference>
<evidence type="ECO:0000313" key="9">
    <source>
        <dbReference type="Proteomes" id="UP000315577"/>
    </source>
</evidence>
<dbReference type="GO" id="GO:0008728">
    <property type="term" value="F:GTP diphosphokinase activity"/>
    <property type="evidence" value="ECO:0007669"/>
    <property type="project" value="TreeGrafter"/>
</dbReference>
<evidence type="ECO:0000259" key="5">
    <source>
        <dbReference type="PROSITE" id="PS51880"/>
    </source>
</evidence>
<dbReference type="InterPro" id="IPR003607">
    <property type="entry name" value="HD/PDEase_dom"/>
</dbReference>
<dbReference type="NCBIfam" id="TIGR00691">
    <property type="entry name" value="spoT_relA"/>
    <property type="match status" value="1"/>
</dbReference>
<keyword evidence="6" id="KW-0418">Kinase</keyword>
<comment type="similarity">
    <text evidence="1">Belongs to the relA/spoT family.</text>
</comment>
<feature type="domain" description="TGS" evidence="5">
    <location>
        <begin position="414"/>
        <end position="475"/>
    </location>
</feature>
<dbReference type="GO" id="GO:0005886">
    <property type="term" value="C:plasma membrane"/>
    <property type="evidence" value="ECO:0007669"/>
    <property type="project" value="TreeGrafter"/>
</dbReference>
<protein>
    <submittedName>
        <fullName evidence="6">GTP pyrophosphokinase</fullName>
    </submittedName>
    <submittedName>
        <fullName evidence="7">Guanosine-3',5'-bis(Diphosphate) 3'-pyrophosphohydrolase</fullName>
        <ecNumber evidence="7">3.1.7.2</ecNumber>
    </submittedName>
</protein>
<dbReference type="Gene3D" id="3.10.20.30">
    <property type="match status" value="1"/>
</dbReference>
<evidence type="ECO:0000259" key="3">
    <source>
        <dbReference type="PROSITE" id="PS51671"/>
    </source>
</evidence>
<dbReference type="SUPFAM" id="SSF81301">
    <property type="entry name" value="Nucleotidyltransferase"/>
    <property type="match status" value="1"/>
</dbReference>
<comment type="function">
    <text evidence="1">In eubacteria ppGpp (guanosine 3'-diphosphate 5'-diphosphate) is a mediator of the stringent response that coordinates a variety of cellular activities in response to changes in nutritional abundance.</text>
</comment>
<feature type="compositionally biased region" description="Pro residues" evidence="2">
    <location>
        <begin position="9"/>
        <end position="19"/>
    </location>
</feature>
<dbReference type="GO" id="GO:0016301">
    <property type="term" value="F:kinase activity"/>
    <property type="evidence" value="ECO:0007669"/>
    <property type="project" value="UniProtKB-KW"/>
</dbReference>
<dbReference type="InterPro" id="IPR043519">
    <property type="entry name" value="NT_sf"/>
</dbReference>
<organism evidence="6 8">
    <name type="scientific">Tepidimonas ignava</name>
    <dbReference type="NCBI Taxonomy" id="114249"/>
    <lineage>
        <taxon>Bacteria</taxon>
        <taxon>Pseudomonadati</taxon>
        <taxon>Pseudomonadota</taxon>
        <taxon>Betaproteobacteria</taxon>
        <taxon>Burkholderiales</taxon>
        <taxon>Tepidimonas</taxon>
    </lineage>
</organism>
<feature type="domain" description="HD" evidence="4">
    <location>
        <begin position="73"/>
        <end position="172"/>
    </location>
</feature>
<dbReference type="AlphaFoldDB" id="A0A4R3LFU2"/>
<dbReference type="Pfam" id="PF13328">
    <property type="entry name" value="HD_4"/>
    <property type="match status" value="1"/>
</dbReference>
<dbReference type="PANTHER" id="PTHR21262:SF36">
    <property type="entry name" value="BIFUNCTIONAL (P)PPGPP SYNTHASE_HYDROLASE SPOT"/>
    <property type="match status" value="1"/>
</dbReference>
<feature type="domain" description="ACT" evidence="3">
    <location>
        <begin position="679"/>
        <end position="754"/>
    </location>
</feature>
<dbReference type="Gene3D" id="3.30.460.10">
    <property type="entry name" value="Beta Polymerase, domain 2"/>
    <property type="match status" value="1"/>
</dbReference>
<dbReference type="FunFam" id="1.10.3210.10:FF:000001">
    <property type="entry name" value="GTP pyrophosphokinase RelA"/>
    <property type="match status" value="1"/>
</dbReference>
<dbReference type="CDD" id="cd01668">
    <property type="entry name" value="TGS_RSH"/>
    <property type="match status" value="1"/>
</dbReference>
<dbReference type="RefSeq" id="WP_165902796.1">
    <property type="nucleotide sequence ID" value="NZ_SMAH01000003.1"/>
</dbReference>
<comment type="caution">
    <text evidence="6">The sequence shown here is derived from an EMBL/GenBank/DDBJ whole genome shotgun (WGS) entry which is preliminary data.</text>
</comment>
<dbReference type="Gene3D" id="3.30.70.260">
    <property type="match status" value="1"/>
</dbReference>
<dbReference type="EMBL" id="SMAH01000003">
    <property type="protein sequence ID" value="TCS99041.1"/>
    <property type="molecule type" value="Genomic_DNA"/>
</dbReference>
<accession>A0A4R3LFU2</accession>
<dbReference type="InterPro" id="IPR012676">
    <property type="entry name" value="TGS-like"/>
</dbReference>
<sequence>MSVDVAPLDAPPAVTPPASAPSAAAASAAAASFAALEASLGYLTPSDIDQVRQAYRFADQAHLGQLRKNGDPYITHPIAVAQICTQWRLDAQALAAALLHDVLEDCGVTKAELTEHFGPAVADLVDGLTKLDKLEFDSREQGQAESFRKMLLAMARDVRVMLIKLADRLHNMRTMADMPRHKWARISRETLDIYAPIAHRLGLNNLYRELQDLAFRHLHPWRYQALSKALARSRARRKDLIARVQGEVEAAFAHTGMDVRIAGREKTLYSIYRKMDAKHLSFAQVTDIYGFRIIVPQVLDCYTALGVLHQLYKPMPGKFRDYIAIPKVNGYQSLHTTLIGPFGTPIEFQLRTPSMDVVAESGIAAHWLYKSGDANDPAAQTLNAQWLQSLLDIQQETKDSGEFWDHVRIDLFPDSVYVFTPKSKILALPRGATAVDFAYAIHSDVGHRAIGATINGEQVPLRTELRNGDVVEITTSPHAHPNPAWLGFVRTGRARSKIRHYLKTLAQEEARALGERLLRQALRAEGYAELPPHEGDGQGVWDKLLRSTGARSRDELLIDIGQGRRIAGMVGKKLAALLAEAGQRPDALLISQERFGAPGDDQPSQGVVVLDGSEGGSIVYASCCRPIPGDRIVGYLGKGEGLVVHTEECPVGRRLLQRDRERFLEVEWAEELTRAFDATVAVTVANGKGVLARVAAAIAAAEADITHIQMGDDGAQPTTELRFTVAVRDRVHLAQVLRQLRRTPSVLRAQRVRPPRGHDGN</sequence>
<dbReference type="SUPFAM" id="SSF109604">
    <property type="entry name" value="HD-domain/PDEase-like"/>
    <property type="match status" value="1"/>
</dbReference>
<dbReference type="GO" id="GO:0015969">
    <property type="term" value="P:guanosine tetraphosphate metabolic process"/>
    <property type="evidence" value="ECO:0007669"/>
    <property type="project" value="InterPro"/>
</dbReference>
<evidence type="ECO:0000256" key="1">
    <source>
        <dbReference type="RuleBase" id="RU003847"/>
    </source>
</evidence>
<dbReference type="InterPro" id="IPR004095">
    <property type="entry name" value="TGS"/>
</dbReference>
<dbReference type="PROSITE" id="PS51880">
    <property type="entry name" value="TGS"/>
    <property type="match status" value="1"/>
</dbReference>
<dbReference type="EMBL" id="VJNC01000004">
    <property type="protein sequence ID" value="TSE22876.1"/>
    <property type="molecule type" value="Genomic_DNA"/>
</dbReference>
<evidence type="ECO:0000313" key="6">
    <source>
        <dbReference type="EMBL" id="TCS99041.1"/>
    </source>
</evidence>
<keyword evidence="7" id="KW-0378">Hydrolase</keyword>
<evidence type="ECO:0000313" key="7">
    <source>
        <dbReference type="EMBL" id="TSE22876.1"/>
    </source>
</evidence>
<dbReference type="SMART" id="SM00471">
    <property type="entry name" value="HDc"/>
    <property type="match status" value="1"/>
</dbReference>
<dbReference type="InterPro" id="IPR033655">
    <property type="entry name" value="TGS_RelA/SpoT"/>
</dbReference>
<dbReference type="SMART" id="SM00954">
    <property type="entry name" value="RelA_SpoT"/>
    <property type="match status" value="1"/>
</dbReference>
<dbReference type="InterPro" id="IPR045600">
    <property type="entry name" value="RelA/SpoT_AH_RIS"/>
</dbReference>
<dbReference type="InterPro" id="IPR007685">
    <property type="entry name" value="RelA_SpoT"/>
</dbReference>
<dbReference type="Proteomes" id="UP000295536">
    <property type="component" value="Unassembled WGS sequence"/>
</dbReference>
<dbReference type="InterPro" id="IPR002912">
    <property type="entry name" value="ACT_dom"/>
</dbReference>
<dbReference type="PROSITE" id="PS51831">
    <property type="entry name" value="HD"/>
    <property type="match status" value="1"/>
</dbReference>